<dbReference type="Pfam" id="PF05368">
    <property type="entry name" value="NmrA"/>
    <property type="match status" value="1"/>
</dbReference>
<feature type="domain" description="NmrA-like" evidence="1">
    <location>
        <begin position="7"/>
        <end position="274"/>
    </location>
</feature>
<dbReference type="EMBL" id="JAVDPW010000006">
    <property type="protein sequence ID" value="MDR6291116.1"/>
    <property type="molecule type" value="Genomic_DNA"/>
</dbReference>
<organism evidence="2 3">
    <name type="scientific">Inquilinus ginsengisoli</name>
    <dbReference type="NCBI Taxonomy" id="363840"/>
    <lineage>
        <taxon>Bacteria</taxon>
        <taxon>Pseudomonadati</taxon>
        <taxon>Pseudomonadota</taxon>
        <taxon>Alphaproteobacteria</taxon>
        <taxon>Rhodospirillales</taxon>
        <taxon>Rhodospirillaceae</taxon>
        <taxon>Inquilinus</taxon>
    </lineage>
</organism>
<reference evidence="2 3" key="1">
    <citation type="submission" date="2023-07" db="EMBL/GenBank/DDBJ databases">
        <title>Sorghum-associated microbial communities from plants grown in Nebraska, USA.</title>
        <authorList>
            <person name="Schachtman D."/>
        </authorList>
    </citation>
    <scope>NUCLEOTIDE SEQUENCE [LARGE SCALE GENOMIC DNA]</scope>
    <source>
        <strain evidence="2 3">584</strain>
    </source>
</reference>
<dbReference type="Proteomes" id="UP001262410">
    <property type="component" value="Unassembled WGS sequence"/>
</dbReference>
<accession>A0ABU1JR68</accession>
<dbReference type="PANTHER" id="PTHR43162:SF1">
    <property type="entry name" value="PRESTALK A DIFFERENTIATION PROTEIN A"/>
    <property type="match status" value="1"/>
</dbReference>
<name>A0ABU1JR68_9PROT</name>
<dbReference type="SUPFAM" id="SSF51735">
    <property type="entry name" value="NAD(P)-binding Rossmann-fold domains"/>
    <property type="match status" value="1"/>
</dbReference>
<dbReference type="PANTHER" id="PTHR43162">
    <property type="match status" value="1"/>
</dbReference>
<dbReference type="InterPro" id="IPR051604">
    <property type="entry name" value="Ergot_Alk_Oxidoreductase"/>
</dbReference>
<keyword evidence="3" id="KW-1185">Reference proteome</keyword>
<dbReference type="RefSeq" id="WP_309796088.1">
    <property type="nucleotide sequence ID" value="NZ_JAVDPW010000006.1"/>
</dbReference>
<comment type="caution">
    <text evidence="2">The sequence shown here is derived from an EMBL/GenBank/DDBJ whole genome shotgun (WGS) entry which is preliminary data.</text>
</comment>
<protein>
    <submittedName>
        <fullName evidence="2">Uncharacterized protein YbjT (DUF2867 family)</fullName>
    </submittedName>
</protein>
<gene>
    <name evidence="2" type="ORF">E9232_003642</name>
</gene>
<sequence>MNEVEHKRPILVTGAAGRIGSVGRMVTELLLTHGFRVRAQVRVNDERAAMLRDLGAEVVVGDLLDLTAVHRAIEGCERLCFVMSVSPGYLEAAANVAVVAKHHGVKAFVNLSQMTVKEMDIFNTTASPQQKQHWLAEQILSWSGLPVVEVRPTAFMEGLFLQIAKAVSMQDKLTAPFGMGKNSAIAAVDVARVIAEILSDPTEHIGQTYHLTGPVSQDMDAVAREFSAALGRTISYVDVPLDVMKGQLAAFGMPPHVVAHVATMAQLHQDNRYDRFSNDVERLTGVPPISVRAFVQKNAHVFAPVVPSSTE</sequence>
<proteinExistence type="predicted"/>
<evidence type="ECO:0000259" key="1">
    <source>
        <dbReference type="Pfam" id="PF05368"/>
    </source>
</evidence>
<dbReference type="Gene3D" id="3.90.25.10">
    <property type="entry name" value="UDP-galactose 4-epimerase, domain 1"/>
    <property type="match status" value="1"/>
</dbReference>
<evidence type="ECO:0000313" key="3">
    <source>
        <dbReference type="Proteomes" id="UP001262410"/>
    </source>
</evidence>
<evidence type="ECO:0000313" key="2">
    <source>
        <dbReference type="EMBL" id="MDR6291116.1"/>
    </source>
</evidence>
<dbReference type="Gene3D" id="3.40.50.720">
    <property type="entry name" value="NAD(P)-binding Rossmann-like Domain"/>
    <property type="match status" value="1"/>
</dbReference>
<dbReference type="InterPro" id="IPR036291">
    <property type="entry name" value="NAD(P)-bd_dom_sf"/>
</dbReference>
<dbReference type="InterPro" id="IPR008030">
    <property type="entry name" value="NmrA-like"/>
</dbReference>